<reference evidence="1" key="1">
    <citation type="journal article" date="2020" name="Mol. Plant Microbe Interact.">
        <title>Complete genome sequences of four natural Pseudomonas isolates that catabolize a wide range of aromatic compounds relevant to lignin valorization.</title>
        <authorList>
            <person name="Hatmaker E.A."/>
            <person name="Presle G."/>
            <person name="Cannon O."/>
            <person name="Guss A.M."/>
            <person name="Elkins J.G."/>
        </authorList>
    </citation>
    <scope>NUCLEOTIDE SEQUENCE</scope>
    <source>
        <strain evidence="1">583</strain>
    </source>
</reference>
<dbReference type="RefSeq" id="WP_183459703.1">
    <property type="nucleotide sequence ID" value="NZ_CP050296.1"/>
</dbReference>
<evidence type="ECO:0000313" key="2">
    <source>
        <dbReference type="Proteomes" id="UP000515465"/>
    </source>
</evidence>
<dbReference type="AlphaFoldDB" id="A0A7G6T1J2"/>
<gene>
    <name evidence="1" type="ORF">HB778_32065</name>
</gene>
<dbReference type="Proteomes" id="UP000515465">
    <property type="component" value="Chromosome"/>
</dbReference>
<accession>A0A7G6T1J2</accession>
<evidence type="ECO:0000313" key="1">
    <source>
        <dbReference type="EMBL" id="QND60624.1"/>
    </source>
</evidence>
<protein>
    <submittedName>
        <fullName evidence="1">Uncharacterized protein</fullName>
    </submittedName>
</protein>
<proteinExistence type="predicted"/>
<name>A0A7G6T1J2_9HYPH</name>
<dbReference type="EMBL" id="CP050296">
    <property type="protein sequence ID" value="QND60624.1"/>
    <property type="molecule type" value="Genomic_DNA"/>
</dbReference>
<organism evidence="1 2">
    <name type="scientific">Mesorhizobium huakuii</name>
    <dbReference type="NCBI Taxonomy" id="28104"/>
    <lineage>
        <taxon>Bacteria</taxon>
        <taxon>Pseudomonadati</taxon>
        <taxon>Pseudomonadota</taxon>
        <taxon>Alphaproteobacteria</taxon>
        <taxon>Hyphomicrobiales</taxon>
        <taxon>Phyllobacteriaceae</taxon>
        <taxon>Mesorhizobium</taxon>
    </lineage>
</organism>
<sequence>MAVPKKDQERVTYARMYGAQAHKNGSERVVPCFWEEYADAWLQGFDDVPLVGIAKAKSIGDQMEAEVDEAAVSEPN</sequence>